<sequence length="525" mass="61014">MNIFKYFVLILVIIAKNYCSPFNHLDLQLALLILSTGDYNGEILYDPTVSQDSSGEYSEYLTVNIGKNSVRKRSIVEILPVLNKIKNNQILTDEERTEKIKNKFRELYKKSIRIAYDRLGYDQNDNLLLTARYKQDRMELRERFNNKVNNLDIFRLLNNKQIGLINNDFRISTLSFYQTDENNNINNARRRSNISNNNFIKYIVGIYDWLDIRNNEGNLGKTEIVGYFEDVAKACREHTECSDMFNNIDINGNLDFGNIKILTVSKNNVIKAFPIKKNGNEYKIIDNDIKRRDIDNSNNGNLSIDQFINGHGKIKKVDTAGTIRYLKSESISLIADCEIELVDNNNVLIRNYRYQATDTNGNGITRLNENGQHVPVYDDNKLNLNIFNSEIVARGIINNNILCSYFDDQYISIEEITSRFIKERSNLYKDPKQMEQFKTNIENEIFRQNANINFNTGRKADNAKKRKEVLERKQAGSMKDKEYLYDKNSNQAQYEMLSDLSTINSIEKLYPVNAEDVINDGIYLK</sequence>
<feature type="chain" id="PRO_5012643755" evidence="1">
    <location>
        <begin position="20"/>
        <end position="525"/>
    </location>
</feature>
<reference evidence="2 3" key="1">
    <citation type="submission" date="2016-08" db="EMBL/GenBank/DDBJ databases">
        <title>A Parts List for Fungal Cellulosomes Revealed by Comparative Genomics.</title>
        <authorList>
            <consortium name="DOE Joint Genome Institute"/>
            <person name="Haitjema C.H."/>
            <person name="Gilmore S.P."/>
            <person name="Henske J.K."/>
            <person name="Solomon K.V."/>
            <person name="De Groot R."/>
            <person name="Kuo A."/>
            <person name="Mondo S.J."/>
            <person name="Salamov A.A."/>
            <person name="Labutti K."/>
            <person name="Zhao Z."/>
            <person name="Chiniquy J."/>
            <person name="Barry K."/>
            <person name="Brewer H.M."/>
            <person name="Purvine S.O."/>
            <person name="Wright A.T."/>
            <person name="Boxma B."/>
            <person name="Van Alen T."/>
            <person name="Hackstein J.H."/>
            <person name="Baker S.E."/>
            <person name="Grigoriev I.V."/>
            <person name="O'Malley M.A."/>
        </authorList>
    </citation>
    <scope>NUCLEOTIDE SEQUENCE [LARGE SCALE GENOMIC DNA]</scope>
    <source>
        <strain evidence="2 3">G1</strain>
    </source>
</reference>
<dbReference type="AlphaFoldDB" id="A0A1Y1Z172"/>
<keyword evidence="3" id="KW-1185">Reference proteome</keyword>
<evidence type="ECO:0000256" key="1">
    <source>
        <dbReference type="SAM" id="SignalP"/>
    </source>
</evidence>
<name>A0A1Y1Z172_9FUNG</name>
<proteinExistence type="predicted"/>
<protein>
    <submittedName>
        <fullName evidence="2">Uncharacterized protein</fullName>
    </submittedName>
</protein>
<evidence type="ECO:0000313" key="2">
    <source>
        <dbReference type="EMBL" id="ORY04043.1"/>
    </source>
</evidence>
<dbReference type="EMBL" id="MCOG01000469">
    <property type="protein sequence ID" value="ORY04043.1"/>
    <property type="molecule type" value="Genomic_DNA"/>
</dbReference>
<comment type="caution">
    <text evidence="2">The sequence shown here is derived from an EMBL/GenBank/DDBJ whole genome shotgun (WGS) entry which is preliminary data.</text>
</comment>
<evidence type="ECO:0000313" key="3">
    <source>
        <dbReference type="Proteomes" id="UP000193920"/>
    </source>
</evidence>
<accession>A0A1Y1Z172</accession>
<gene>
    <name evidence="2" type="ORF">LY90DRAFT_678527</name>
</gene>
<dbReference type="OrthoDB" id="10534336at2759"/>
<dbReference type="Proteomes" id="UP000193920">
    <property type="component" value="Unassembled WGS sequence"/>
</dbReference>
<keyword evidence="1" id="KW-0732">Signal</keyword>
<organism evidence="2 3">
    <name type="scientific">Neocallimastix californiae</name>
    <dbReference type="NCBI Taxonomy" id="1754190"/>
    <lineage>
        <taxon>Eukaryota</taxon>
        <taxon>Fungi</taxon>
        <taxon>Fungi incertae sedis</taxon>
        <taxon>Chytridiomycota</taxon>
        <taxon>Chytridiomycota incertae sedis</taxon>
        <taxon>Neocallimastigomycetes</taxon>
        <taxon>Neocallimastigales</taxon>
        <taxon>Neocallimastigaceae</taxon>
        <taxon>Neocallimastix</taxon>
    </lineage>
</organism>
<feature type="signal peptide" evidence="1">
    <location>
        <begin position="1"/>
        <end position="19"/>
    </location>
</feature>